<keyword evidence="3 5" id="KW-0819">tRNA processing</keyword>
<comment type="similarity">
    <text evidence="2 5">Belongs to the pseudouridine synthase TruB family. Type 1 subfamily.</text>
</comment>
<dbReference type="Gene3D" id="3.30.2350.10">
    <property type="entry name" value="Pseudouridine synthase"/>
    <property type="match status" value="1"/>
</dbReference>
<evidence type="ECO:0000256" key="5">
    <source>
        <dbReference type="HAMAP-Rule" id="MF_01080"/>
    </source>
</evidence>
<dbReference type="NCBIfam" id="TIGR00431">
    <property type="entry name" value="TruB"/>
    <property type="match status" value="1"/>
</dbReference>
<feature type="domain" description="tRNA pseudouridylate synthase B C-terminal" evidence="7">
    <location>
        <begin position="192"/>
        <end position="240"/>
    </location>
</feature>
<dbReference type="HAMAP" id="MF_01080">
    <property type="entry name" value="TruB_bact"/>
    <property type="match status" value="1"/>
</dbReference>
<dbReference type="CDD" id="cd02573">
    <property type="entry name" value="PseudoU_synth_EcTruB"/>
    <property type="match status" value="1"/>
</dbReference>
<evidence type="ECO:0000256" key="4">
    <source>
        <dbReference type="ARBA" id="ARBA00023235"/>
    </source>
</evidence>
<dbReference type="Pfam" id="PF16198">
    <property type="entry name" value="TruB_C_2"/>
    <property type="match status" value="1"/>
</dbReference>
<dbReference type="SUPFAM" id="SSF55120">
    <property type="entry name" value="Pseudouridine synthase"/>
    <property type="match status" value="1"/>
</dbReference>
<comment type="caution">
    <text evidence="8">The sequence shown here is derived from an EMBL/GenBank/DDBJ whole genome shotgun (WGS) entry which is preliminary data.</text>
</comment>
<dbReference type="EMBL" id="QGDO01000003">
    <property type="protein sequence ID" value="PWJ42354.1"/>
    <property type="molecule type" value="Genomic_DNA"/>
</dbReference>
<evidence type="ECO:0000256" key="1">
    <source>
        <dbReference type="ARBA" id="ARBA00000385"/>
    </source>
</evidence>
<comment type="function">
    <text evidence="5">Responsible for synthesis of pseudouridine from uracil-55 in the psi GC loop of transfer RNAs.</text>
</comment>
<dbReference type="EC" id="5.4.99.25" evidence="5"/>
<dbReference type="InterPro" id="IPR020103">
    <property type="entry name" value="PsdUridine_synth_cat_dom_sf"/>
</dbReference>
<organism evidence="8 9">
    <name type="scientific">Sediminitomix flava</name>
    <dbReference type="NCBI Taxonomy" id="379075"/>
    <lineage>
        <taxon>Bacteria</taxon>
        <taxon>Pseudomonadati</taxon>
        <taxon>Bacteroidota</taxon>
        <taxon>Cytophagia</taxon>
        <taxon>Cytophagales</taxon>
        <taxon>Flammeovirgaceae</taxon>
        <taxon>Sediminitomix</taxon>
    </lineage>
</organism>
<dbReference type="Pfam" id="PF01509">
    <property type="entry name" value="TruB_N"/>
    <property type="match status" value="1"/>
</dbReference>
<dbReference type="GO" id="GO:0160148">
    <property type="term" value="F:tRNA pseudouridine(55) synthase activity"/>
    <property type="evidence" value="ECO:0007669"/>
    <property type="project" value="UniProtKB-EC"/>
</dbReference>
<proteinExistence type="inferred from homology"/>
<evidence type="ECO:0000313" key="9">
    <source>
        <dbReference type="Proteomes" id="UP000245535"/>
    </source>
</evidence>
<gene>
    <name evidence="5" type="primary">truB</name>
    <name evidence="8" type="ORF">BC781_103606</name>
</gene>
<protein>
    <recommendedName>
        <fullName evidence="5">tRNA pseudouridine synthase B</fullName>
        <ecNumber evidence="5">5.4.99.25</ecNumber>
    </recommendedName>
    <alternativeName>
        <fullName evidence="5">tRNA pseudouridine(55) synthase</fullName>
        <shortName evidence="5">Psi55 synthase</shortName>
    </alternativeName>
    <alternativeName>
        <fullName evidence="5">tRNA pseudouridylate synthase</fullName>
    </alternativeName>
    <alternativeName>
        <fullName evidence="5">tRNA-uridine isomerase</fullName>
    </alternativeName>
</protein>
<dbReference type="InterPro" id="IPR002501">
    <property type="entry name" value="PsdUridine_synth_N"/>
</dbReference>
<feature type="domain" description="Pseudouridine synthase II N-terminal" evidence="6">
    <location>
        <begin position="43"/>
        <end position="191"/>
    </location>
</feature>
<dbReference type="AlphaFoldDB" id="A0A315ZC88"/>
<dbReference type="GO" id="GO:0003723">
    <property type="term" value="F:RNA binding"/>
    <property type="evidence" value="ECO:0007669"/>
    <property type="project" value="InterPro"/>
</dbReference>
<comment type="catalytic activity">
    <reaction evidence="1 5">
        <text>uridine(55) in tRNA = pseudouridine(55) in tRNA</text>
        <dbReference type="Rhea" id="RHEA:42532"/>
        <dbReference type="Rhea" id="RHEA-COMP:10101"/>
        <dbReference type="Rhea" id="RHEA-COMP:10102"/>
        <dbReference type="ChEBI" id="CHEBI:65314"/>
        <dbReference type="ChEBI" id="CHEBI:65315"/>
        <dbReference type="EC" id="5.4.99.25"/>
    </reaction>
</comment>
<evidence type="ECO:0000256" key="3">
    <source>
        <dbReference type="ARBA" id="ARBA00022694"/>
    </source>
</evidence>
<evidence type="ECO:0000256" key="2">
    <source>
        <dbReference type="ARBA" id="ARBA00005642"/>
    </source>
</evidence>
<evidence type="ECO:0000259" key="6">
    <source>
        <dbReference type="Pfam" id="PF01509"/>
    </source>
</evidence>
<keyword evidence="9" id="KW-1185">Reference proteome</keyword>
<accession>A0A315ZC88</accession>
<sequence>MFLYNKFIRIKMENKVFDFVAGEVLLLDKPYEWTSFDVVKKIRNTIRIKKVGHAGTLDPLATGLLIVCTGKKTKQIDLIQATEKEYVGELVLGKTTPSVDLETEIDSETDISHLTEQEIIDALEQFRGEIEQVPPAHSAVKVDGKRAYKSAREGKEVKLKSRNVVIKELEIINMDLPVIQFRMVCSKGTYVRSFVRDYGKSLGVGAYMSALKRTRIGEFLVSDAYSVQDFVDLVHKQRENDIKEEK</sequence>
<reference evidence="8 9" key="1">
    <citation type="submission" date="2018-03" db="EMBL/GenBank/DDBJ databases">
        <title>Genomic Encyclopedia of Archaeal and Bacterial Type Strains, Phase II (KMG-II): from individual species to whole genera.</title>
        <authorList>
            <person name="Goeker M."/>
        </authorList>
    </citation>
    <scope>NUCLEOTIDE SEQUENCE [LARGE SCALE GENOMIC DNA]</scope>
    <source>
        <strain evidence="8 9">DSM 28229</strain>
    </source>
</reference>
<keyword evidence="4 5" id="KW-0413">Isomerase</keyword>
<dbReference type="InterPro" id="IPR032819">
    <property type="entry name" value="TruB_C"/>
</dbReference>
<feature type="active site" description="Nucleophile" evidence="5">
    <location>
        <position position="58"/>
    </location>
</feature>
<dbReference type="GO" id="GO:0031119">
    <property type="term" value="P:tRNA pseudouridine synthesis"/>
    <property type="evidence" value="ECO:0007669"/>
    <property type="project" value="UniProtKB-UniRule"/>
</dbReference>
<dbReference type="InterPro" id="IPR014780">
    <property type="entry name" value="tRNA_psdUridine_synth_TruB"/>
</dbReference>
<dbReference type="PANTHER" id="PTHR13767:SF2">
    <property type="entry name" value="PSEUDOURIDYLATE SYNTHASE TRUB1"/>
    <property type="match status" value="1"/>
</dbReference>
<dbReference type="GO" id="GO:1990481">
    <property type="term" value="P:mRNA pseudouridine synthesis"/>
    <property type="evidence" value="ECO:0007669"/>
    <property type="project" value="TreeGrafter"/>
</dbReference>
<dbReference type="PANTHER" id="PTHR13767">
    <property type="entry name" value="TRNA-PSEUDOURIDINE SYNTHASE"/>
    <property type="match status" value="1"/>
</dbReference>
<evidence type="ECO:0000259" key="7">
    <source>
        <dbReference type="Pfam" id="PF16198"/>
    </source>
</evidence>
<dbReference type="Proteomes" id="UP000245535">
    <property type="component" value="Unassembled WGS sequence"/>
</dbReference>
<evidence type="ECO:0000313" key="8">
    <source>
        <dbReference type="EMBL" id="PWJ42354.1"/>
    </source>
</evidence>
<name>A0A315ZC88_SEDFL</name>